<name>A0ACC8EQ78_9PEZI</name>
<reference evidence="1 2" key="1">
    <citation type="journal article" date="2016" name="Nat. Commun.">
        <title>Ectomycorrhizal ecology is imprinted in the genome of the dominant symbiotic fungus Cenococcum geophilum.</title>
        <authorList>
            <consortium name="DOE Joint Genome Institute"/>
            <person name="Peter M."/>
            <person name="Kohler A."/>
            <person name="Ohm R.A."/>
            <person name="Kuo A."/>
            <person name="Krutzmann J."/>
            <person name="Morin E."/>
            <person name="Arend M."/>
            <person name="Barry K.W."/>
            <person name="Binder M."/>
            <person name="Choi C."/>
            <person name="Clum A."/>
            <person name="Copeland A."/>
            <person name="Grisel N."/>
            <person name="Haridas S."/>
            <person name="Kipfer T."/>
            <person name="LaButti K."/>
            <person name="Lindquist E."/>
            <person name="Lipzen A."/>
            <person name="Maire R."/>
            <person name="Meier B."/>
            <person name="Mihaltcheva S."/>
            <person name="Molinier V."/>
            <person name="Murat C."/>
            <person name="Poggeler S."/>
            <person name="Quandt C.A."/>
            <person name="Sperisen C."/>
            <person name="Tritt A."/>
            <person name="Tisserant E."/>
            <person name="Crous P.W."/>
            <person name="Henrissat B."/>
            <person name="Nehls U."/>
            <person name="Egli S."/>
            <person name="Spatafora J.W."/>
            <person name="Grigoriev I.V."/>
            <person name="Martin F.M."/>
        </authorList>
    </citation>
    <scope>NUCLEOTIDE SEQUENCE [LARGE SCALE GENOMIC DNA]</scope>
    <source>
        <strain evidence="1 2">1.58</strain>
    </source>
</reference>
<keyword evidence="2" id="KW-1185">Reference proteome</keyword>
<dbReference type="Proteomes" id="UP000250078">
    <property type="component" value="Unassembled WGS sequence"/>
</dbReference>
<evidence type="ECO:0000313" key="1">
    <source>
        <dbReference type="EMBL" id="OCK88415.1"/>
    </source>
</evidence>
<organism evidence="1 2">
    <name type="scientific">Cenococcum geophilum 1.58</name>
    <dbReference type="NCBI Taxonomy" id="794803"/>
    <lineage>
        <taxon>Eukaryota</taxon>
        <taxon>Fungi</taxon>
        <taxon>Dikarya</taxon>
        <taxon>Ascomycota</taxon>
        <taxon>Pezizomycotina</taxon>
        <taxon>Dothideomycetes</taxon>
        <taxon>Pleosporomycetidae</taxon>
        <taxon>Gloniales</taxon>
        <taxon>Gloniaceae</taxon>
        <taxon>Cenococcum</taxon>
    </lineage>
</organism>
<accession>A0ACC8EQ78</accession>
<sequence length="92" mass="10337">ILIAGIATKVVKYLKISPTTQCTSCQKFSHIGDRCFTRACRYYAAAYLSKDYSCSTYIIIGKPCQHTTPLCINCKENTLLIVKTVRLLKLLN</sequence>
<feature type="non-terminal residue" evidence="1">
    <location>
        <position position="1"/>
    </location>
</feature>
<dbReference type="EMBL" id="KV748243">
    <property type="protein sequence ID" value="OCK88415.1"/>
    <property type="molecule type" value="Genomic_DNA"/>
</dbReference>
<evidence type="ECO:0000313" key="2">
    <source>
        <dbReference type="Proteomes" id="UP000250078"/>
    </source>
</evidence>
<gene>
    <name evidence="1" type="ORF">K441DRAFT_738548</name>
</gene>
<protein>
    <submittedName>
        <fullName evidence="1">Uncharacterized protein</fullName>
    </submittedName>
</protein>
<proteinExistence type="predicted"/>